<dbReference type="EMBL" id="WOFH01000001">
    <property type="protein sequence ID" value="MUN35713.1"/>
    <property type="molecule type" value="Genomic_DNA"/>
</dbReference>
<dbReference type="InterPro" id="IPR036390">
    <property type="entry name" value="WH_DNA-bd_sf"/>
</dbReference>
<keyword evidence="7" id="KW-1185">Reference proteome</keyword>
<comment type="caution">
    <text evidence="6">The sequence shown here is derived from an EMBL/GenBank/DDBJ whole genome shotgun (WGS) entry which is preliminary data.</text>
</comment>
<dbReference type="PANTHER" id="PTHR30346">
    <property type="entry name" value="TRANSCRIPTIONAL DUAL REGULATOR HCAR-RELATED"/>
    <property type="match status" value="1"/>
</dbReference>
<evidence type="ECO:0000256" key="3">
    <source>
        <dbReference type="ARBA" id="ARBA00023125"/>
    </source>
</evidence>
<accession>A0A7K1KUA9</accession>
<dbReference type="RefSeq" id="WP_156214604.1">
    <property type="nucleotide sequence ID" value="NZ_WOFH01000001.1"/>
</dbReference>
<sequence>MTERISLRRLDYFVTAAESGTMTAAAGRLHVSQSAVSMGISELERQLGVALVLRRKAKGLTLTEAGRLLLPEARALLACSDELRAGMAAVGRTLAGRLKVGCFTTIAPFLVPRLLEDFRAVHPDVTVDLAEGSLDELQELLLDGRCELAVLYETSIRQDIEYDVLYEASPHVLLPPAHPLARRDTVALADLAGHDMVMLDVPPSMDYFTGLLAGAGVDPAIRHRTASFEMVRSLVARGAGYSLLIQRPRVGVSYEGLPVEVRPIGDPVVPMRVVLARAAGARLTRRAAAFAHFCRTDPPREEANAASE</sequence>
<dbReference type="PROSITE" id="PS50931">
    <property type="entry name" value="HTH_LYSR"/>
    <property type="match status" value="1"/>
</dbReference>
<evidence type="ECO:0000259" key="5">
    <source>
        <dbReference type="PROSITE" id="PS50931"/>
    </source>
</evidence>
<dbReference type="GO" id="GO:0003700">
    <property type="term" value="F:DNA-binding transcription factor activity"/>
    <property type="evidence" value="ECO:0007669"/>
    <property type="project" value="InterPro"/>
</dbReference>
<dbReference type="Gene3D" id="1.10.10.10">
    <property type="entry name" value="Winged helix-like DNA-binding domain superfamily/Winged helix DNA-binding domain"/>
    <property type="match status" value="1"/>
</dbReference>
<dbReference type="InterPro" id="IPR036388">
    <property type="entry name" value="WH-like_DNA-bd_sf"/>
</dbReference>
<comment type="similarity">
    <text evidence="1">Belongs to the LysR transcriptional regulatory family.</text>
</comment>
<dbReference type="PANTHER" id="PTHR30346:SF0">
    <property type="entry name" value="HCA OPERON TRANSCRIPTIONAL ACTIVATOR HCAR"/>
    <property type="match status" value="1"/>
</dbReference>
<protein>
    <submittedName>
        <fullName evidence="6">LysR family transcriptional regulator</fullName>
    </submittedName>
</protein>
<evidence type="ECO:0000256" key="4">
    <source>
        <dbReference type="ARBA" id="ARBA00023163"/>
    </source>
</evidence>
<evidence type="ECO:0000313" key="6">
    <source>
        <dbReference type="EMBL" id="MUN35713.1"/>
    </source>
</evidence>
<dbReference type="AlphaFoldDB" id="A0A7K1KUA9"/>
<dbReference type="Gene3D" id="3.40.190.10">
    <property type="entry name" value="Periplasmic binding protein-like II"/>
    <property type="match status" value="2"/>
</dbReference>
<proteinExistence type="inferred from homology"/>
<dbReference type="PRINTS" id="PR00039">
    <property type="entry name" value="HTHLYSR"/>
</dbReference>
<dbReference type="FunFam" id="1.10.10.10:FF:000001">
    <property type="entry name" value="LysR family transcriptional regulator"/>
    <property type="match status" value="1"/>
</dbReference>
<keyword evidence="3" id="KW-0238">DNA-binding</keyword>
<dbReference type="Proteomes" id="UP000432015">
    <property type="component" value="Unassembled WGS sequence"/>
</dbReference>
<dbReference type="GO" id="GO:0032993">
    <property type="term" value="C:protein-DNA complex"/>
    <property type="evidence" value="ECO:0007669"/>
    <property type="project" value="TreeGrafter"/>
</dbReference>
<feature type="domain" description="HTH lysR-type" evidence="5">
    <location>
        <begin position="5"/>
        <end position="63"/>
    </location>
</feature>
<keyword evidence="2" id="KW-0805">Transcription regulation</keyword>
<dbReference type="Pfam" id="PF03466">
    <property type="entry name" value="LysR_substrate"/>
    <property type="match status" value="1"/>
</dbReference>
<dbReference type="SUPFAM" id="SSF46785">
    <property type="entry name" value="Winged helix' DNA-binding domain"/>
    <property type="match status" value="1"/>
</dbReference>
<keyword evidence="4" id="KW-0804">Transcription</keyword>
<evidence type="ECO:0000313" key="7">
    <source>
        <dbReference type="Proteomes" id="UP000432015"/>
    </source>
</evidence>
<dbReference type="SUPFAM" id="SSF53850">
    <property type="entry name" value="Periplasmic binding protein-like II"/>
    <property type="match status" value="1"/>
</dbReference>
<evidence type="ECO:0000256" key="1">
    <source>
        <dbReference type="ARBA" id="ARBA00009437"/>
    </source>
</evidence>
<dbReference type="InterPro" id="IPR000847">
    <property type="entry name" value="LysR_HTH_N"/>
</dbReference>
<name>A0A7K1KUA9_9ACTN</name>
<dbReference type="Pfam" id="PF00126">
    <property type="entry name" value="HTH_1"/>
    <property type="match status" value="1"/>
</dbReference>
<organism evidence="6 7">
    <name type="scientific">Actinomadura litoris</name>
    <dbReference type="NCBI Taxonomy" id="2678616"/>
    <lineage>
        <taxon>Bacteria</taxon>
        <taxon>Bacillati</taxon>
        <taxon>Actinomycetota</taxon>
        <taxon>Actinomycetes</taxon>
        <taxon>Streptosporangiales</taxon>
        <taxon>Thermomonosporaceae</taxon>
        <taxon>Actinomadura</taxon>
    </lineage>
</organism>
<dbReference type="GO" id="GO:0003677">
    <property type="term" value="F:DNA binding"/>
    <property type="evidence" value="ECO:0007669"/>
    <property type="project" value="UniProtKB-KW"/>
</dbReference>
<dbReference type="InterPro" id="IPR005119">
    <property type="entry name" value="LysR_subst-bd"/>
</dbReference>
<reference evidence="6 7" key="1">
    <citation type="submission" date="2019-11" db="EMBL/GenBank/DDBJ databases">
        <authorList>
            <person name="Cao P."/>
        </authorList>
    </citation>
    <scope>NUCLEOTIDE SEQUENCE [LARGE SCALE GENOMIC DNA]</scope>
    <source>
        <strain evidence="6 7">NEAU-AAG5</strain>
    </source>
</reference>
<evidence type="ECO:0000256" key="2">
    <source>
        <dbReference type="ARBA" id="ARBA00023015"/>
    </source>
</evidence>
<gene>
    <name evidence="6" type="ORF">GNZ18_03755</name>
</gene>